<evidence type="ECO:0000313" key="1">
    <source>
        <dbReference type="EMBL" id="RAL16586.1"/>
    </source>
</evidence>
<keyword evidence="2" id="KW-1185">Reference proteome</keyword>
<sequence>RQLATWKKRAILKHLGSFCLYSDWTSLRQNLSPMDYHIFLDGILVTHLCENIISNPFFCVRTGRADGEANVSSDAFDVGLHELYETLKRVNVTKANEWRQTLTRLLHADDRGGSDDWRVAFSTSEALEAACHSNTRYMLNECEAFGVLLLEPVEAEERYRALVEIYRIAAELSVAFAASQDGFMFHLDVEQVPYVSATIGARVVTKRGVWEAASGIEGPPPVLIRQPLVERSVVVQEALVEERRRCRKDWSEANKDRFSVNELQKKLDLAMPLVEKGDLHIVPVYHAGYLYAEK</sequence>
<proteinExistence type="predicted"/>
<feature type="non-terminal residue" evidence="1">
    <location>
        <position position="1"/>
    </location>
</feature>
<dbReference type="GeneID" id="37195751"/>
<dbReference type="OrthoDB" id="4156714at2759"/>
<organism evidence="1 2">
    <name type="scientific">Aspergillus homomorphus (strain CBS 101889)</name>
    <dbReference type="NCBI Taxonomy" id="1450537"/>
    <lineage>
        <taxon>Eukaryota</taxon>
        <taxon>Fungi</taxon>
        <taxon>Dikarya</taxon>
        <taxon>Ascomycota</taxon>
        <taxon>Pezizomycotina</taxon>
        <taxon>Eurotiomycetes</taxon>
        <taxon>Eurotiomycetidae</taxon>
        <taxon>Eurotiales</taxon>
        <taxon>Aspergillaceae</taxon>
        <taxon>Aspergillus</taxon>
        <taxon>Aspergillus subgen. Circumdati</taxon>
    </lineage>
</organism>
<dbReference type="AlphaFoldDB" id="A0A395I993"/>
<accession>A0A395I993</accession>
<dbReference type="RefSeq" id="XP_025555740.1">
    <property type="nucleotide sequence ID" value="XM_025691462.1"/>
</dbReference>
<reference evidence="1 2" key="1">
    <citation type="submission" date="2018-02" db="EMBL/GenBank/DDBJ databases">
        <title>The genomes of Aspergillus section Nigri reveals drivers in fungal speciation.</title>
        <authorList>
            <consortium name="DOE Joint Genome Institute"/>
            <person name="Vesth T.C."/>
            <person name="Nybo J."/>
            <person name="Theobald S."/>
            <person name="Brandl J."/>
            <person name="Frisvad J.C."/>
            <person name="Nielsen K.F."/>
            <person name="Lyhne E.K."/>
            <person name="Kogle M.E."/>
            <person name="Kuo A."/>
            <person name="Riley R."/>
            <person name="Clum A."/>
            <person name="Nolan M."/>
            <person name="Lipzen A."/>
            <person name="Salamov A."/>
            <person name="Henrissat B."/>
            <person name="Wiebenga A."/>
            <person name="De vries R.P."/>
            <person name="Grigoriev I.V."/>
            <person name="Mortensen U.H."/>
            <person name="Andersen M.R."/>
            <person name="Baker S.E."/>
        </authorList>
    </citation>
    <scope>NUCLEOTIDE SEQUENCE [LARGE SCALE GENOMIC DNA]</scope>
    <source>
        <strain evidence="1 2">CBS 101889</strain>
    </source>
</reference>
<dbReference type="VEuPathDB" id="FungiDB:BO97DRAFT_336551"/>
<name>A0A395I993_ASPHC</name>
<gene>
    <name evidence="1" type="ORF">BO97DRAFT_336551</name>
</gene>
<evidence type="ECO:0000313" key="2">
    <source>
        <dbReference type="Proteomes" id="UP000248961"/>
    </source>
</evidence>
<protein>
    <submittedName>
        <fullName evidence="1">Uncharacterized protein</fullName>
    </submittedName>
</protein>
<dbReference type="Proteomes" id="UP000248961">
    <property type="component" value="Unassembled WGS sequence"/>
</dbReference>
<dbReference type="EMBL" id="KZ824269">
    <property type="protein sequence ID" value="RAL16586.1"/>
    <property type="molecule type" value="Genomic_DNA"/>
</dbReference>